<feature type="region of interest" description="Disordered" evidence="1">
    <location>
        <begin position="161"/>
        <end position="182"/>
    </location>
</feature>
<dbReference type="Proteomes" id="UP000239156">
    <property type="component" value="Unassembled WGS sequence"/>
</dbReference>
<feature type="compositionally biased region" description="Polar residues" evidence="1">
    <location>
        <begin position="170"/>
        <end position="179"/>
    </location>
</feature>
<name>A0A2S4UXW7_9BASI</name>
<accession>A0A2S4UXW7</accession>
<evidence type="ECO:0000256" key="1">
    <source>
        <dbReference type="SAM" id="MobiDB-lite"/>
    </source>
</evidence>
<proteinExistence type="predicted"/>
<dbReference type="AlphaFoldDB" id="A0A2S4UXW7"/>
<feature type="non-terminal residue" evidence="2">
    <location>
        <position position="1"/>
    </location>
</feature>
<evidence type="ECO:0000313" key="2">
    <source>
        <dbReference type="EMBL" id="POW02025.1"/>
    </source>
</evidence>
<keyword evidence="3" id="KW-1185">Reference proteome</keyword>
<feature type="region of interest" description="Disordered" evidence="1">
    <location>
        <begin position="290"/>
        <end position="310"/>
    </location>
</feature>
<dbReference type="VEuPathDB" id="FungiDB:PSTT_12113"/>
<comment type="caution">
    <text evidence="2">The sequence shown here is derived from an EMBL/GenBank/DDBJ whole genome shotgun (WGS) entry which is preliminary data.</text>
</comment>
<organism evidence="2 3">
    <name type="scientific">Puccinia striiformis</name>
    <dbReference type="NCBI Taxonomy" id="27350"/>
    <lineage>
        <taxon>Eukaryota</taxon>
        <taxon>Fungi</taxon>
        <taxon>Dikarya</taxon>
        <taxon>Basidiomycota</taxon>
        <taxon>Pucciniomycotina</taxon>
        <taxon>Pucciniomycetes</taxon>
        <taxon>Pucciniales</taxon>
        <taxon>Pucciniaceae</taxon>
        <taxon>Puccinia</taxon>
    </lineage>
</organism>
<reference evidence="2" key="1">
    <citation type="submission" date="2017-12" db="EMBL/GenBank/DDBJ databases">
        <title>Gene loss provides genomic basis for host adaptation in cereal stripe rust fungi.</title>
        <authorList>
            <person name="Xia C."/>
        </authorList>
    </citation>
    <scope>NUCLEOTIDE SEQUENCE [LARGE SCALE GENOMIC DNA]</scope>
    <source>
        <strain evidence="2">93-210</strain>
    </source>
</reference>
<dbReference type="EMBL" id="PKSL01000149">
    <property type="protein sequence ID" value="POW02025.1"/>
    <property type="molecule type" value="Genomic_DNA"/>
</dbReference>
<dbReference type="VEuPathDB" id="FungiDB:PSHT_01048"/>
<feature type="region of interest" description="Disordered" evidence="1">
    <location>
        <begin position="205"/>
        <end position="230"/>
    </location>
</feature>
<sequence length="333" mass="36006">EELDGKLSARRDWLLQQRCGTLQGKGANSVKREQRWQAPTTFLRPQQTLPPKVLPSLHPSANSTFPADSLLPSLKAHCSDPQSPSASVPQSPPTGITRTNAIRRRPRLDLNDIKINGDLVNRALGLTSNSNSSPAPIAIRQIPPMKPSLSPPSILLDTSQTGATMAGPHNLSSPTADTPPQSPTFPASFRQFHIPSRLTATVTQSPPAAIPQSPSASVPQSPPTGITRTNAIRRRPRLDLNDIKINGDLVNRALGLTSNSNSSPAPIAIRQIPPMKPSLVDYSTLPLPPLPHPFQIPQSSSRRPKSSRRRHGLIIMIPADLPQELRDLQLDAS</sequence>
<feature type="compositionally biased region" description="Low complexity" evidence="1">
    <location>
        <begin position="205"/>
        <end position="219"/>
    </location>
</feature>
<feature type="region of interest" description="Disordered" evidence="1">
    <location>
        <begin position="46"/>
        <end position="103"/>
    </location>
</feature>
<evidence type="ECO:0000313" key="3">
    <source>
        <dbReference type="Proteomes" id="UP000239156"/>
    </source>
</evidence>
<feature type="non-terminal residue" evidence="2">
    <location>
        <position position="333"/>
    </location>
</feature>
<gene>
    <name evidence="2" type="ORF">PSTT_12113</name>
</gene>
<feature type="compositionally biased region" description="Low complexity" evidence="1">
    <location>
        <begin position="79"/>
        <end position="89"/>
    </location>
</feature>
<protein>
    <submittedName>
        <fullName evidence="2">Uncharacterized protein</fullName>
    </submittedName>
</protein>